<organism evidence="7 8">
    <name type="scientific">Nonlabens dokdonensis</name>
    <dbReference type="NCBI Taxonomy" id="328515"/>
    <lineage>
        <taxon>Bacteria</taxon>
        <taxon>Pseudomonadati</taxon>
        <taxon>Bacteroidota</taxon>
        <taxon>Flavobacteriia</taxon>
        <taxon>Flavobacteriales</taxon>
        <taxon>Flavobacteriaceae</taxon>
        <taxon>Nonlabens</taxon>
    </lineage>
</organism>
<evidence type="ECO:0008006" key="9">
    <source>
        <dbReference type="Google" id="ProtNLM"/>
    </source>
</evidence>
<evidence type="ECO:0000256" key="6">
    <source>
        <dbReference type="RuleBase" id="RU004379"/>
    </source>
</evidence>
<dbReference type="RefSeq" id="WP_015360735.1">
    <property type="nucleotide sequence ID" value="NZ_QKZR01000004.1"/>
</dbReference>
<comment type="caution">
    <text evidence="7">The sequence shown here is derived from an EMBL/GenBank/DDBJ whole genome shotgun (WGS) entry which is preliminary data.</text>
</comment>
<keyword evidence="8" id="KW-1185">Reference proteome</keyword>
<keyword evidence="4 6" id="KW-1133">Transmembrane helix</keyword>
<feature type="transmembrane region" description="Helical" evidence="6">
    <location>
        <begin position="32"/>
        <end position="52"/>
    </location>
</feature>
<accession>A0ABX5PVV0</accession>
<feature type="transmembrane region" description="Helical" evidence="6">
    <location>
        <begin position="58"/>
        <end position="78"/>
    </location>
</feature>
<comment type="subcellular location">
    <subcellularLocation>
        <location evidence="1">Membrane</location>
        <topology evidence="1">Multi-pass membrane protein</topology>
    </subcellularLocation>
</comment>
<dbReference type="InterPro" id="IPR006214">
    <property type="entry name" value="Bax_inhibitor_1-related"/>
</dbReference>
<feature type="transmembrane region" description="Helical" evidence="6">
    <location>
        <begin position="218"/>
        <end position="237"/>
    </location>
</feature>
<comment type="similarity">
    <text evidence="2 6">Belongs to the BI1 family.</text>
</comment>
<dbReference type="Proteomes" id="UP000248584">
    <property type="component" value="Unassembled WGS sequence"/>
</dbReference>
<sequence length="244" mass="27250">MNQDNFPQYDQPFEALSTVTDDVRAAFYKKTYAHVAIAVLLFVVVEGLLLQIEPLVNFMFSLTQGWTWLIVLGIFMWATSYAEKMAHKSHDRNKQYLGLFLCVVSYAIIFIPLISIALQYQEVYAGQEDSNLLSQAGIVTISLFAALSAVVIVTKKDFSFLRSILAVGFIIALGLIIAGMIFGFDLGLFFSGAMVVLAAGSILYQTSNLVHEYHTDQYVGAAVGLFSSLMLLFWYILQIFMSRD</sequence>
<evidence type="ECO:0000313" key="8">
    <source>
        <dbReference type="Proteomes" id="UP000248584"/>
    </source>
</evidence>
<feature type="transmembrane region" description="Helical" evidence="6">
    <location>
        <begin position="188"/>
        <end position="206"/>
    </location>
</feature>
<dbReference type="PANTHER" id="PTHR23291">
    <property type="entry name" value="BAX INHIBITOR-RELATED"/>
    <property type="match status" value="1"/>
</dbReference>
<feature type="transmembrane region" description="Helical" evidence="6">
    <location>
        <begin position="160"/>
        <end position="182"/>
    </location>
</feature>
<keyword evidence="3 6" id="KW-0812">Transmembrane</keyword>
<reference evidence="7 8" key="1">
    <citation type="submission" date="2018-06" db="EMBL/GenBank/DDBJ databases">
        <title>Genomic Encyclopedia of Archaeal and Bacterial Type Strains, Phase II (KMG-II): from individual species to whole genera.</title>
        <authorList>
            <person name="Goeker M."/>
        </authorList>
    </citation>
    <scope>NUCLEOTIDE SEQUENCE [LARGE SCALE GENOMIC DNA]</scope>
    <source>
        <strain evidence="7 8">DSM 17205</strain>
    </source>
</reference>
<evidence type="ECO:0000256" key="3">
    <source>
        <dbReference type="ARBA" id="ARBA00022692"/>
    </source>
</evidence>
<evidence type="ECO:0000256" key="2">
    <source>
        <dbReference type="ARBA" id="ARBA00010350"/>
    </source>
</evidence>
<feature type="transmembrane region" description="Helical" evidence="6">
    <location>
        <begin position="99"/>
        <end position="120"/>
    </location>
</feature>
<protein>
    <recommendedName>
        <fullName evidence="9">Permease</fullName>
    </recommendedName>
</protein>
<dbReference type="EMBL" id="QKZR01000004">
    <property type="protein sequence ID" value="PZX39022.1"/>
    <property type="molecule type" value="Genomic_DNA"/>
</dbReference>
<name>A0ABX5PVV0_9FLAO</name>
<evidence type="ECO:0000313" key="7">
    <source>
        <dbReference type="EMBL" id="PZX39022.1"/>
    </source>
</evidence>
<feature type="transmembrane region" description="Helical" evidence="6">
    <location>
        <begin position="132"/>
        <end position="153"/>
    </location>
</feature>
<evidence type="ECO:0000256" key="1">
    <source>
        <dbReference type="ARBA" id="ARBA00004141"/>
    </source>
</evidence>
<proteinExistence type="inferred from homology"/>
<keyword evidence="5 6" id="KW-0472">Membrane</keyword>
<evidence type="ECO:0000256" key="4">
    <source>
        <dbReference type="ARBA" id="ARBA00022989"/>
    </source>
</evidence>
<gene>
    <name evidence="7" type="ORF">LX97_02388</name>
</gene>
<dbReference type="Pfam" id="PF01027">
    <property type="entry name" value="Bax1-I"/>
    <property type="match status" value="1"/>
</dbReference>
<dbReference type="PANTHER" id="PTHR23291:SF50">
    <property type="entry name" value="PROTEIN LIFEGUARD 4"/>
    <property type="match status" value="1"/>
</dbReference>
<evidence type="ECO:0000256" key="5">
    <source>
        <dbReference type="ARBA" id="ARBA00023136"/>
    </source>
</evidence>